<reference evidence="2 3" key="1">
    <citation type="journal article" date="1999" name="Genetics">
        <title>Divergence of the hyperthermophilic archaea Pyrococcus furiosus and P. horikoshii inferred from complete genomic sequences.</title>
        <authorList>
            <person name="Maeder D.L."/>
            <person name="Weiss R.B."/>
            <person name="Dunn D.M."/>
            <person name="Cherry J.L."/>
            <person name="Gonzalez J.M."/>
            <person name="DiRuggiero J."/>
            <person name="Robb F.T."/>
        </authorList>
    </citation>
    <scope>NUCLEOTIDE SEQUENCE [LARGE SCALE GENOMIC DNA]</scope>
    <source>
        <strain evidence="3">ATCC 43587 / DSM 3638 / JCM 8422 / Vc1</strain>
    </source>
</reference>
<dbReference type="GeneID" id="1468745"/>
<organism evidence="2 3">
    <name type="scientific">Pyrococcus furiosus (strain ATCC 43587 / DSM 3638 / JCM 8422 / Vc1)</name>
    <dbReference type="NCBI Taxonomy" id="186497"/>
    <lineage>
        <taxon>Archaea</taxon>
        <taxon>Methanobacteriati</taxon>
        <taxon>Methanobacteriota</taxon>
        <taxon>Thermococci</taxon>
        <taxon>Thermococcales</taxon>
        <taxon>Thermococcaceae</taxon>
        <taxon>Pyrococcus</taxon>
    </lineage>
</organism>
<evidence type="ECO:0000256" key="1">
    <source>
        <dbReference type="SAM" id="Phobius"/>
    </source>
</evidence>
<keyword evidence="1" id="KW-0812">Transmembrane</keyword>
<accession>Q8U2F2</accession>
<evidence type="ECO:0000313" key="3">
    <source>
        <dbReference type="Proteomes" id="UP000001013"/>
    </source>
</evidence>
<dbReference type="PhylomeDB" id="Q8U2F2"/>
<dbReference type="RefSeq" id="WP_011012018.1">
    <property type="nucleotide sequence ID" value="NC_003413.1"/>
</dbReference>
<protein>
    <submittedName>
        <fullName evidence="2">Uncharacterized protein</fullName>
    </submittedName>
</protein>
<dbReference type="eggNOG" id="arCOG07128">
    <property type="taxonomic scope" value="Archaea"/>
</dbReference>
<dbReference type="PaxDb" id="186497-PF0884"/>
<dbReference type="KEGG" id="pfu:PF0884"/>
<dbReference type="HOGENOM" id="CLU_770789_0_0_2"/>
<gene>
    <name evidence="2" type="ordered locus">PF0884</name>
</gene>
<dbReference type="EMBL" id="AE009950">
    <property type="protein sequence ID" value="AAL81008.1"/>
    <property type="molecule type" value="Genomic_DNA"/>
</dbReference>
<proteinExistence type="predicted"/>
<keyword evidence="1" id="KW-0472">Membrane</keyword>
<sequence>MKKYLVLFTFFLLFFSEPLTAIPYWIKEGVYITYVSRPLEPPDPEDILNKHGYGTMTIVYNRSGQLFLITTYGNGQVNFTISSISSNLTKVKIKISGEYVVVRYYYPSNSTPNFTPFWNEDDVIAMESGPLMFSKGYSVMKVALWNLTLWGEYYIDTNTGDVYDLSGKYYGKTILWNDPNNPMKINETICFDFEGKPLKVANVTISNLSVLTYYRVFKPPAIMIKTTSGIEKVPPDLKTVGRNMMTYDGSSGILLSMLGFHVPDAKAAGFPVLYGFDEKMYELSKRSKDDKLMIAGGLVLYDTNANFLQLKRIPYSPPTTPLAYLYIISGLFVIIFILIKLAREGRS</sequence>
<keyword evidence="1" id="KW-1133">Transmembrane helix</keyword>
<evidence type="ECO:0000313" key="2">
    <source>
        <dbReference type="EMBL" id="AAL81008.1"/>
    </source>
</evidence>
<feature type="transmembrane region" description="Helical" evidence="1">
    <location>
        <begin position="322"/>
        <end position="342"/>
    </location>
</feature>
<dbReference type="STRING" id="186497.PF0884"/>
<name>Q8U2F2_PYRFU</name>
<keyword evidence="3" id="KW-1185">Reference proteome</keyword>
<dbReference type="OrthoDB" id="97597at2157"/>
<dbReference type="Proteomes" id="UP000001013">
    <property type="component" value="Chromosome"/>
</dbReference>
<dbReference type="AlphaFoldDB" id="Q8U2F2"/>
<dbReference type="PATRIC" id="fig|186497.12.peg.932"/>